<sequence>MTDIAESAPPSARSLKRPAILGGLAALLCVAFVVSLVTGAVPVSVPDVLRALFGFDVDAQTAAVIQMIRLPRAVLAIIVGGALAGAGAAFQGLFRNPLADPSLIGVSSGAALGAVFVIVFGGLVIAAIPAAASPFLLPLAAFGGGLAATFAIQGLAQSRGEAATAMLLLAGIAINALTWALTGFLVYLANDAQLRDFTFWSMGSLASANWNAVLMSAIPISAALAVIVTRARSLDAMLLGEREALHLGVPVQRLKHIVMIAAALAVSSAVAVSGVIGFVGIVVPHVVRMIAGPDHRIVLPGSILSGATLLLVADSFARIVVAPAELPIGLVTAAIGSPFFLWLLMHRKRSA</sequence>
<dbReference type="AlphaFoldDB" id="A7HPH1"/>
<dbReference type="HOGENOM" id="CLU_013016_0_3_5"/>
<dbReference type="GO" id="GO:0005886">
    <property type="term" value="C:plasma membrane"/>
    <property type="evidence" value="ECO:0007669"/>
    <property type="project" value="UniProtKB-SubCell"/>
</dbReference>
<feature type="transmembrane region" description="Helical" evidence="8">
    <location>
        <begin position="297"/>
        <end position="320"/>
    </location>
</feature>
<dbReference type="Gene3D" id="1.10.3470.10">
    <property type="entry name" value="ABC transporter involved in vitamin B12 uptake, BtuC"/>
    <property type="match status" value="1"/>
</dbReference>
<comment type="similarity">
    <text evidence="2">Belongs to the binding-protein-dependent transport system permease family. FecCD subfamily.</text>
</comment>
<dbReference type="STRING" id="402881.Plav_0181"/>
<keyword evidence="6 8" id="KW-1133">Transmembrane helix</keyword>
<keyword evidence="7 8" id="KW-0472">Membrane</keyword>
<feature type="transmembrane region" description="Helical" evidence="8">
    <location>
        <begin position="135"/>
        <end position="156"/>
    </location>
</feature>
<evidence type="ECO:0000313" key="9">
    <source>
        <dbReference type="EMBL" id="ABS61804.1"/>
    </source>
</evidence>
<protein>
    <submittedName>
        <fullName evidence="9">Transport system permease protein</fullName>
    </submittedName>
</protein>
<dbReference type="EMBL" id="CP000774">
    <property type="protein sequence ID" value="ABS61804.1"/>
    <property type="molecule type" value="Genomic_DNA"/>
</dbReference>
<dbReference type="PANTHER" id="PTHR30472:SF25">
    <property type="entry name" value="ABC TRANSPORTER PERMEASE PROTEIN MJ0876-RELATED"/>
    <property type="match status" value="1"/>
</dbReference>
<dbReference type="InterPro" id="IPR037294">
    <property type="entry name" value="ABC_BtuC-like"/>
</dbReference>
<name>A7HPH1_PARL1</name>
<dbReference type="eggNOG" id="COG0609">
    <property type="taxonomic scope" value="Bacteria"/>
</dbReference>
<feature type="transmembrane region" description="Helical" evidence="8">
    <location>
        <begin position="73"/>
        <end position="94"/>
    </location>
</feature>
<evidence type="ECO:0000256" key="7">
    <source>
        <dbReference type="ARBA" id="ARBA00023136"/>
    </source>
</evidence>
<keyword evidence="4" id="KW-1003">Cell membrane</keyword>
<dbReference type="SUPFAM" id="SSF81345">
    <property type="entry name" value="ABC transporter involved in vitamin B12 uptake, BtuC"/>
    <property type="match status" value="1"/>
</dbReference>
<keyword evidence="10" id="KW-1185">Reference proteome</keyword>
<feature type="transmembrane region" description="Helical" evidence="8">
    <location>
        <begin position="326"/>
        <end position="345"/>
    </location>
</feature>
<evidence type="ECO:0000256" key="1">
    <source>
        <dbReference type="ARBA" id="ARBA00004651"/>
    </source>
</evidence>
<comment type="subcellular location">
    <subcellularLocation>
        <location evidence="1">Cell membrane</location>
        <topology evidence="1">Multi-pass membrane protein</topology>
    </subcellularLocation>
</comment>
<dbReference type="PANTHER" id="PTHR30472">
    <property type="entry name" value="FERRIC ENTEROBACTIN TRANSPORT SYSTEM PERMEASE PROTEIN"/>
    <property type="match status" value="1"/>
</dbReference>
<feature type="transmembrane region" description="Helical" evidence="8">
    <location>
        <begin position="20"/>
        <end position="43"/>
    </location>
</feature>
<dbReference type="InterPro" id="IPR000522">
    <property type="entry name" value="ABC_transptr_permease_BtuC"/>
</dbReference>
<evidence type="ECO:0000256" key="8">
    <source>
        <dbReference type="SAM" id="Phobius"/>
    </source>
</evidence>
<dbReference type="GO" id="GO:0033214">
    <property type="term" value="P:siderophore-iron import into cell"/>
    <property type="evidence" value="ECO:0007669"/>
    <property type="project" value="TreeGrafter"/>
</dbReference>
<dbReference type="Pfam" id="PF01032">
    <property type="entry name" value="FecCD"/>
    <property type="match status" value="1"/>
</dbReference>
<feature type="transmembrane region" description="Helical" evidence="8">
    <location>
        <begin position="210"/>
        <end position="229"/>
    </location>
</feature>
<dbReference type="Proteomes" id="UP000006377">
    <property type="component" value="Chromosome"/>
</dbReference>
<evidence type="ECO:0000256" key="5">
    <source>
        <dbReference type="ARBA" id="ARBA00022692"/>
    </source>
</evidence>
<accession>A7HPH1</accession>
<dbReference type="RefSeq" id="WP_011995095.1">
    <property type="nucleotide sequence ID" value="NC_009719.1"/>
</dbReference>
<dbReference type="FunFam" id="1.10.3470.10:FF:000001">
    <property type="entry name" value="Vitamin B12 ABC transporter permease BtuC"/>
    <property type="match status" value="1"/>
</dbReference>
<keyword evidence="3" id="KW-0813">Transport</keyword>
<reference evidence="9 10" key="1">
    <citation type="journal article" date="2011" name="Stand. Genomic Sci.">
        <title>Complete genome sequence of Parvibaculum lavamentivorans type strain (DS-1(T)).</title>
        <authorList>
            <person name="Schleheck D."/>
            <person name="Weiss M."/>
            <person name="Pitluck S."/>
            <person name="Bruce D."/>
            <person name="Land M.L."/>
            <person name="Han S."/>
            <person name="Saunders E."/>
            <person name="Tapia R."/>
            <person name="Detter C."/>
            <person name="Brettin T."/>
            <person name="Han J."/>
            <person name="Woyke T."/>
            <person name="Goodwin L."/>
            <person name="Pennacchio L."/>
            <person name="Nolan M."/>
            <person name="Cook A.M."/>
            <person name="Kjelleberg S."/>
            <person name="Thomas T."/>
        </authorList>
    </citation>
    <scope>NUCLEOTIDE SEQUENCE [LARGE SCALE GENOMIC DNA]</scope>
    <source>
        <strain evidence="10">DS-1 / DSM 13023 / NCIMB 13966</strain>
    </source>
</reference>
<gene>
    <name evidence="9" type="ordered locus">Plav_0181</name>
</gene>
<feature type="transmembrane region" description="Helical" evidence="8">
    <location>
        <begin position="162"/>
        <end position="189"/>
    </location>
</feature>
<dbReference type="CDD" id="cd06550">
    <property type="entry name" value="TM_ABC_iron-siderophores_like"/>
    <property type="match status" value="1"/>
</dbReference>
<feature type="transmembrane region" description="Helical" evidence="8">
    <location>
        <begin position="106"/>
        <end position="128"/>
    </location>
</feature>
<evidence type="ECO:0000256" key="3">
    <source>
        <dbReference type="ARBA" id="ARBA00022448"/>
    </source>
</evidence>
<evidence type="ECO:0000313" key="10">
    <source>
        <dbReference type="Proteomes" id="UP000006377"/>
    </source>
</evidence>
<evidence type="ECO:0000256" key="2">
    <source>
        <dbReference type="ARBA" id="ARBA00007935"/>
    </source>
</evidence>
<organism evidence="9 10">
    <name type="scientific">Parvibaculum lavamentivorans (strain DS-1 / DSM 13023 / NCIMB 13966)</name>
    <dbReference type="NCBI Taxonomy" id="402881"/>
    <lineage>
        <taxon>Bacteria</taxon>
        <taxon>Pseudomonadati</taxon>
        <taxon>Pseudomonadota</taxon>
        <taxon>Alphaproteobacteria</taxon>
        <taxon>Hyphomicrobiales</taxon>
        <taxon>Parvibaculaceae</taxon>
        <taxon>Parvibaculum</taxon>
    </lineage>
</organism>
<dbReference type="GO" id="GO:0022857">
    <property type="term" value="F:transmembrane transporter activity"/>
    <property type="evidence" value="ECO:0007669"/>
    <property type="project" value="InterPro"/>
</dbReference>
<evidence type="ECO:0000256" key="6">
    <source>
        <dbReference type="ARBA" id="ARBA00022989"/>
    </source>
</evidence>
<evidence type="ECO:0000256" key="4">
    <source>
        <dbReference type="ARBA" id="ARBA00022475"/>
    </source>
</evidence>
<proteinExistence type="inferred from homology"/>
<dbReference type="KEGG" id="pla:Plav_0181"/>
<dbReference type="OrthoDB" id="9811975at2"/>
<keyword evidence="5 8" id="KW-0812">Transmembrane</keyword>
<feature type="transmembrane region" description="Helical" evidence="8">
    <location>
        <begin position="257"/>
        <end position="285"/>
    </location>
</feature>